<feature type="transmembrane region" description="Helical" evidence="6">
    <location>
        <begin position="327"/>
        <end position="350"/>
    </location>
</feature>
<dbReference type="Pfam" id="PF07690">
    <property type="entry name" value="MFS_1"/>
    <property type="match status" value="1"/>
</dbReference>
<dbReference type="InterPro" id="IPR036259">
    <property type="entry name" value="MFS_trans_sf"/>
</dbReference>
<dbReference type="Gene3D" id="1.20.1250.20">
    <property type="entry name" value="MFS general substrate transporter like domains"/>
    <property type="match status" value="1"/>
</dbReference>
<protein>
    <recommendedName>
        <fullName evidence="7">Major facilitator superfamily (MFS) profile domain-containing protein</fullName>
    </recommendedName>
</protein>
<evidence type="ECO:0000256" key="4">
    <source>
        <dbReference type="ARBA" id="ARBA00023136"/>
    </source>
</evidence>
<keyword evidence="4 6" id="KW-0472">Membrane</keyword>
<feature type="transmembrane region" description="Helical" evidence="6">
    <location>
        <begin position="106"/>
        <end position="124"/>
    </location>
</feature>
<evidence type="ECO:0000256" key="1">
    <source>
        <dbReference type="ARBA" id="ARBA00004141"/>
    </source>
</evidence>
<feature type="domain" description="Major facilitator superfamily (MFS) profile" evidence="7">
    <location>
        <begin position="69"/>
        <end position="547"/>
    </location>
</feature>
<dbReference type="PANTHER" id="PTHR23502:SF29">
    <property type="entry name" value="TRANSPORTER, PUTATIVE (AFU_ORTHOLOGUE AFUA_6G06680)-RELATED"/>
    <property type="match status" value="1"/>
</dbReference>
<feature type="transmembrane region" description="Helical" evidence="6">
    <location>
        <begin position="224"/>
        <end position="244"/>
    </location>
</feature>
<feature type="transmembrane region" description="Helical" evidence="6">
    <location>
        <begin position="502"/>
        <end position="523"/>
    </location>
</feature>
<keyword evidence="5" id="KW-0325">Glycoprotein</keyword>
<reference evidence="8" key="1">
    <citation type="submission" date="2020-03" db="EMBL/GenBank/DDBJ databases">
        <title>Draft Genome Sequence of Cylindrodendrum hubeiense.</title>
        <authorList>
            <person name="Buettner E."/>
            <person name="Kellner H."/>
        </authorList>
    </citation>
    <scope>NUCLEOTIDE SEQUENCE</scope>
    <source>
        <strain evidence="8">IHI 201604</strain>
    </source>
</reference>
<evidence type="ECO:0000313" key="8">
    <source>
        <dbReference type="EMBL" id="KAF7553261.1"/>
    </source>
</evidence>
<feature type="transmembrane region" description="Helical" evidence="6">
    <location>
        <begin position="406"/>
        <end position="427"/>
    </location>
</feature>
<evidence type="ECO:0000313" key="9">
    <source>
        <dbReference type="Proteomes" id="UP000722485"/>
    </source>
</evidence>
<dbReference type="Proteomes" id="UP000722485">
    <property type="component" value="Unassembled WGS sequence"/>
</dbReference>
<gene>
    <name evidence="8" type="ORF">G7Z17_g3769</name>
</gene>
<dbReference type="EMBL" id="JAANBB010000048">
    <property type="protein sequence ID" value="KAF7553261.1"/>
    <property type="molecule type" value="Genomic_DNA"/>
</dbReference>
<organism evidence="8 9">
    <name type="scientific">Cylindrodendrum hubeiense</name>
    <dbReference type="NCBI Taxonomy" id="595255"/>
    <lineage>
        <taxon>Eukaryota</taxon>
        <taxon>Fungi</taxon>
        <taxon>Dikarya</taxon>
        <taxon>Ascomycota</taxon>
        <taxon>Pezizomycotina</taxon>
        <taxon>Sordariomycetes</taxon>
        <taxon>Hypocreomycetidae</taxon>
        <taxon>Hypocreales</taxon>
        <taxon>Nectriaceae</taxon>
        <taxon>Cylindrodendrum</taxon>
    </lineage>
</organism>
<keyword evidence="3 6" id="KW-1133">Transmembrane helix</keyword>
<name>A0A9P5LJ13_9HYPO</name>
<keyword evidence="2 6" id="KW-0812">Transmembrane</keyword>
<evidence type="ECO:0000256" key="2">
    <source>
        <dbReference type="ARBA" id="ARBA00022692"/>
    </source>
</evidence>
<dbReference type="PANTHER" id="PTHR23502">
    <property type="entry name" value="MAJOR FACILITATOR SUPERFAMILY"/>
    <property type="match status" value="1"/>
</dbReference>
<feature type="transmembrane region" description="Helical" evidence="6">
    <location>
        <begin position="370"/>
        <end position="394"/>
    </location>
</feature>
<feature type="transmembrane region" description="Helical" evidence="6">
    <location>
        <begin position="67"/>
        <end position="94"/>
    </location>
</feature>
<dbReference type="GO" id="GO:0005886">
    <property type="term" value="C:plasma membrane"/>
    <property type="evidence" value="ECO:0007669"/>
    <property type="project" value="TreeGrafter"/>
</dbReference>
<evidence type="ECO:0000256" key="5">
    <source>
        <dbReference type="ARBA" id="ARBA00023180"/>
    </source>
</evidence>
<feature type="transmembrane region" description="Helical" evidence="6">
    <location>
        <begin position="199"/>
        <end position="218"/>
    </location>
</feature>
<evidence type="ECO:0000256" key="6">
    <source>
        <dbReference type="SAM" id="Phobius"/>
    </source>
</evidence>
<dbReference type="InterPro" id="IPR020846">
    <property type="entry name" value="MFS_dom"/>
</dbReference>
<feature type="transmembrane region" description="Helical" evidence="6">
    <location>
        <begin position="165"/>
        <end position="187"/>
    </location>
</feature>
<keyword evidence="9" id="KW-1185">Reference proteome</keyword>
<accession>A0A9P5LJ13</accession>
<comment type="subcellular location">
    <subcellularLocation>
        <location evidence="1">Membrane</location>
        <topology evidence="1">Multi-pass membrane protein</topology>
    </subcellularLocation>
</comment>
<evidence type="ECO:0000256" key="3">
    <source>
        <dbReference type="ARBA" id="ARBA00022989"/>
    </source>
</evidence>
<dbReference type="AlphaFoldDB" id="A0A9P5LJ13"/>
<dbReference type="SUPFAM" id="SSF103473">
    <property type="entry name" value="MFS general substrate transporter"/>
    <property type="match status" value="1"/>
</dbReference>
<dbReference type="OrthoDB" id="2585655at2759"/>
<comment type="caution">
    <text evidence="8">The sequence shown here is derived from an EMBL/GenBank/DDBJ whole genome shotgun (WGS) entry which is preliminary data.</text>
</comment>
<feature type="transmembrane region" description="Helical" evidence="6">
    <location>
        <begin position="136"/>
        <end position="153"/>
    </location>
</feature>
<dbReference type="PROSITE" id="PS50850">
    <property type="entry name" value="MFS"/>
    <property type="match status" value="1"/>
</dbReference>
<evidence type="ECO:0000259" key="7">
    <source>
        <dbReference type="PROSITE" id="PS50850"/>
    </source>
</evidence>
<feature type="transmembrane region" description="Helical" evidence="6">
    <location>
        <begin position="471"/>
        <end position="490"/>
    </location>
</feature>
<proteinExistence type="predicted"/>
<dbReference type="InterPro" id="IPR011701">
    <property type="entry name" value="MFS"/>
</dbReference>
<sequence length="547" mass="59512">MGLGVLENRSHNQHVPGTVILAEKESNPVHNSGTAKHGTGKHKDIILTPQPSNDPNDPLNWPYYKKVLVVLILVYGSCLCACSTGPLLNASLFVLSQQFNRPIGDITVLSGYQLLVAGASGPFLSAFSRKYGKRPVFVFSSFACLIGTIIGSASNSYSTLLAARVIQGLSLAAYESLVFTVVGDIFFVHERGFWTSVMAFTLTCVSNLSSVVAGKITFSLGWHYLFHILNACLGLQIILLLLFVPETSYIRHDVFGQTQLEVENRQDNATPKEETEAYRVENVEMESTNVPVKKSFLQEMAIFTGSYSDDRLIPLVIAPIVSCANLAALWTIVITGTITSFYVAVAYVIAQLFSPPPYLLSAAAVGYMSVGPFIGGALGSIAVGLVMDPLTIWLTKKNNGVYEPEFRLVTCVFGLLCGASLFGFGAVSQSQGNIYIIDFMWGLTLFGTAFIIGPCSTYALDAFRGMSNEIFIANVMFKNFLFYGYSYFVNNWTGSAGPVPPFFTFGGISLGLVATTAIVYVFGKRYRSFWHAHNILDKAGINTHPGI</sequence>
<feature type="transmembrane region" description="Helical" evidence="6">
    <location>
        <begin position="439"/>
        <end position="459"/>
    </location>
</feature>
<dbReference type="GO" id="GO:0022857">
    <property type="term" value="F:transmembrane transporter activity"/>
    <property type="evidence" value="ECO:0007669"/>
    <property type="project" value="InterPro"/>
</dbReference>